<organism evidence="3 4">
    <name type="scientific">Micromonospora musae</name>
    <dbReference type="NCBI Taxonomy" id="1894970"/>
    <lineage>
        <taxon>Bacteria</taxon>
        <taxon>Bacillati</taxon>
        <taxon>Actinomycetota</taxon>
        <taxon>Actinomycetes</taxon>
        <taxon>Micromonosporales</taxon>
        <taxon>Micromonosporaceae</taxon>
        <taxon>Micromonospora</taxon>
    </lineage>
</organism>
<reference evidence="3 4" key="1">
    <citation type="submission" date="2018-09" db="EMBL/GenBank/DDBJ databases">
        <title>Micromonospora sp. nov. MS1-9, isolated from a root of Musa sp.</title>
        <authorList>
            <person name="Kuncharoen N."/>
            <person name="Kudo T."/>
            <person name="Ohkuma M."/>
            <person name="Yuki M."/>
            <person name="Tanasupawat S."/>
        </authorList>
    </citation>
    <scope>NUCLEOTIDE SEQUENCE [LARGE SCALE GENOMIC DNA]</scope>
    <source>
        <strain evidence="3 4">MS1-9</strain>
    </source>
</reference>
<keyword evidence="1" id="KW-0812">Transmembrane</keyword>
<name>A0A3A9Y1F1_9ACTN</name>
<accession>A0A3A9Y1F1</accession>
<dbReference type="RefSeq" id="WP_120689316.1">
    <property type="nucleotide sequence ID" value="NZ_RAZT01000007.1"/>
</dbReference>
<evidence type="ECO:0000256" key="1">
    <source>
        <dbReference type="SAM" id="Phobius"/>
    </source>
</evidence>
<feature type="transmembrane region" description="Helical" evidence="1">
    <location>
        <begin position="366"/>
        <end position="385"/>
    </location>
</feature>
<feature type="chain" id="PRO_5017227861" description="Peptidase" evidence="2">
    <location>
        <begin position="23"/>
        <end position="402"/>
    </location>
</feature>
<keyword evidence="2" id="KW-0732">Signal</keyword>
<evidence type="ECO:0000313" key="3">
    <source>
        <dbReference type="EMBL" id="RKN31630.1"/>
    </source>
</evidence>
<dbReference type="EMBL" id="RAZT01000007">
    <property type="protein sequence ID" value="RKN31630.1"/>
    <property type="molecule type" value="Genomic_DNA"/>
</dbReference>
<evidence type="ECO:0008006" key="5">
    <source>
        <dbReference type="Google" id="ProtNLM"/>
    </source>
</evidence>
<keyword evidence="1" id="KW-1133">Transmembrane helix</keyword>
<evidence type="ECO:0000313" key="4">
    <source>
        <dbReference type="Proteomes" id="UP000275865"/>
    </source>
</evidence>
<sequence>MAGVVVLLAAAGLVVPALPAYAEEPVVDVGVTVVGTRLAANRTDKIAVVKVSNHGTVTPDLLALDYDAGDVDSGKVRIDPLLDECDVDGDEQDERWSCPLRGEQIPGPGETVELPLLVIKTTDQLTEAYRATLAVSVTPWSDGKPLTDADPANNGAEHVIELATVSGGDLTIVAPDITREIDPADAFDDDPQSAPLNPGDRTVASAYVVNQGDWFAMTLSLRMTVPAGLTFEERDGDCGTSADLRTMTCLIEPGNLTSREGVQIVFPVRVASDLDAPATYSGGTVTVSGTNFTRPPDEEAARRAAALPSYVRKVSNLPPIPDDVDASDNTDEFAAVVTAAAGGGPGEGGGGGDVGGLPVTGPQARLIGGIGVSVLFAGVVLILVARRRRVVLVAPQDEQPAA</sequence>
<gene>
    <name evidence="3" type="ORF">D7044_15055</name>
</gene>
<evidence type="ECO:0000256" key="2">
    <source>
        <dbReference type="SAM" id="SignalP"/>
    </source>
</evidence>
<comment type="caution">
    <text evidence="3">The sequence shown here is derived from an EMBL/GenBank/DDBJ whole genome shotgun (WGS) entry which is preliminary data.</text>
</comment>
<keyword evidence="1" id="KW-0472">Membrane</keyword>
<feature type="signal peptide" evidence="2">
    <location>
        <begin position="1"/>
        <end position="22"/>
    </location>
</feature>
<dbReference type="AlphaFoldDB" id="A0A3A9Y1F1"/>
<dbReference type="Proteomes" id="UP000275865">
    <property type="component" value="Unassembled WGS sequence"/>
</dbReference>
<proteinExistence type="predicted"/>
<protein>
    <recommendedName>
        <fullName evidence="5">Peptidase</fullName>
    </recommendedName>
</protein>